<dbReference type="Proteomes" id="UP000737018">
    <property type="component" value="Unassembled WGS sequence"/>
</dbReference>
<feature type="domain" description="Wall-associated receptor kinase galacturonan-binding" evidence="10">
    <location>
        <begin position="33"/>
        <end position="101"/>
    </location>
</feature>
<keyword evidence="6 8" id="KW-0472">Membrane</keyword>
<keyword evidence="7" id="KW-0325">Glycoprotein</keyword>
<dbReference type="GO" id="GO:0004674">
    <property type="term" value="F:protein serine/threonine kinase activity"/>
    <property type="evidence" value="ECO:0007669"/>
    <property type="project" value="UniProtKB-KW"/>
</dbReference>
<dbReference type="Pfam" id="PF13947">
    <property type="entry name" value="GUB_WAK_bind"/>
    <property type="match status" value="1"/>
</dbReference>
<keyword evidence="3 8" id="KW-0812">Transmembrane</keyword>
<feature type="signal peptide" evidence="9">
    <location>
        <begin position="1"/>
        <end position="26"/>
    </location>
</feature>
<name>A0A8J4RQW2_9ROSI</name>
<evidence type="ECO:0000256" key="5">
    <source>
        <dbReference type="ARBA" id="ARBA00022989"/>
    </source>
</evidence>
<keyword evidence="4 9" id="KW-0732">Signal</keyword>
<dbReference type="PANTHER" id="PTHR27009">
    <property type="entry name" value="RUST RESISTANCE KINASE LR10-RELATED"/>
    <property type="match status" value="1"/>
</dbReference>
<organism evidence="11 12">
    <name type="scientific">Castanea mollissima</name>
    <name type="common">Chinese chestnut</name>
    <dbReference type="NCBI Taxonomy" id="60419"/>
    <lineage>
        <taxon>Eukaryota</taxon>
        <taxon>Viridiplantae</taxon>
        <taxon>Streptophyta</taxon>
        <taxon>Embryophyta</taxon>
        <taxon>Tracheophyta</taxon>
        <taxon>Spermatophyta</taxon>
        <taxon>Magnoliopsida</taxon>
        <taxon>eudicotyledons</taxon>
        <taxon>Gunneridae</taxon>
        <taxon>Pentapetalae</taxon>
        <taxon>rosids</taxon>
        <taxon>fabids</taxon>
        <taxon>Fagales</taxon>
        <taxon>Fagaceae</taxon>
        <taxon>Castanea</taxon>
    </lineage>
</organism>
<keyword evidence="2" id="KW-0808">Transferase</keyword>
<reference evidence="11" key="1">
    <citation type="submission" date="2020-03" db="EMBL/GenBank/DDBJ databases">
        <title>Castanea mollissima Vanexum genome sequencing.</title>
        <authorList>
            <person name="Staton M."/>
        </authorList>
    </citation>
    <scope>NUCLEOTIDE SEQUENCE</scope>
    <source>
        <tissue evidence="11">Leaf</tissue>
    </source>
</reference>
<dbReference type="InterPro" id="IPR045874">
    <property type="entry name" value="LRK10/LRL21-25-like"/>
</dbReference>
<dbReference type="InterPro" id="IPR025287">
    <property type="entry name" value="WAK_GUB"/>
</dbReference>
<feature type="chain" id="PRO_5035150786" description="Wall-associated receptor kinase galacturonan-binding domain-containing protein" evidence="9">
    <location>
        <begin position="27"/>
        <end position="445"/>
    </location>
</feature>
<evidence type="ECO:0000256" key="9">
    <source>
        <dbReference type="SAM" id="SignalP"/>
    </source>
</evidence>
<evidence type="ECO:0000313" key="12">
    <source>
        <dbReference type="Proteomes" id="UP000737018"/>
    </source>
</evidence>
<keyword evidence="2" id="KW-0723">Serine/threonine-protein kinase</keyword>
<dbReference type="GO" id="GO:0030247">
    <property type="term" value="F:polysaccharide binding"/>
    <property type="evidence" value="ECO:0007669"/>
    <property type="project" value="InterPro"/>
</dbReference>
<keyword evidence="2" id="KW-0418">Kinase</keyword>
<keyword evidence="12" id="KW-1185">Reference proteome</keyword>
<dbReference type="GO" id="GO:0016020">
    <property type="term" value="C:membrane"/>
    <property type="evidence" value="ECO:0007669"/>
    <property type="project" value="UniProtKB-SubCell"/>
</dbReference>
<evidence type="ECO:0000256" key="4">
    <source>
        <dbReference type="ARBA" id="ARBA00022729"/>
    </source>
</evidence>
<comment type="caution">
    <text evidence="11">The sequence shown here is derived from an EMBL/GenBank/DDBJ whole genome shotgun (WGS) entry which is preliminary data.</text>
</comment>
<proteinExistence type="predicted"/>
<evidence type="ECO:0000256" key="8">
    <source>
        <dbReference type="SAM" id="Phobius"/>
    </source>
</evidence>
<evidence type="ECO:0000256" key="7">
    <source>
        <dbReference type="ARBA" id="ARBA00023180"/>
    </source>
</evidence>
<dbReference type="AlphaFoldDB" id="A0A8J4RQW2"/>
<evidence type="ECO:0000259" key="10">
    <source>
        <dbReference type="Pfam" id="PF13947"/>
    </source>
</evidence>
<evidence type="ECO:0000256" key="2">
    <source>
        <dbReference type="ARBA" id="ARBA00022527"/>
    </source>
</evidence>
<sequence>MMFRKNLPLLGLLVLLFALFHEACIAKGQSQNCGTSSCGNLLNISFPFRLKGAPHQCRCGAESVRGIELDCENNRTSLLFDSVKFYVQEIDYVNKTFRLMDASLHKNPCSIPHLIPNIYYYYSYSNTSSSSSFHISESFSDYYSSILYLLNCTVQLKSPLYVDVSHCIGNSYSAQTRFFYAYFGYLTALHIPELCSIEGSVPTRIWKNTTGLSVLEIQQELLQGYEFHWYYYCYFDDKKYNWFRDSIFPFIQGLYFLISDWFLYQGGLHTFIKYIGEFILGRALLGIVCLIAFLIYKFGPRNTFMDDAIEIFLQSHNLMPIRRKNLNASVEHSSQIYFPSWIYDKLNQGEDLEVLNAMEGENATEGEKKTLKMIIVAFWCIQMKPINRPSMSKVLEMLEGPIELLQMPPKPFFGPEEMLIEDHTSNNSAGIPTSDSDSIVTLDIM</sequence>
<dbReference type="Gene3D" id="1.10.510.10">
    <property type="entry name" value="Transferase(Phosphotransferase) domain 1"/>
    <property type="match status" value="1"/>
</dbReference>
<evidence type="ECO:0000313" key="11">
    <source>
        <dbReference type="EMBL" id="KAF3972099.1"/>
    </source>
</evidence>
<evidence type="ECO:0000256" key="1">
    <source>
        <dbReference type="ARBA" id="ARBA00004479"/>
    </source>
</evidence>
<dbReference type="OrthoDB" id="970803at2759"/>
<gene>
    <name evidence="11" type="ORF">CMV_004376</name>
</gene>
<evidence type="ECO:0000256" key="3">
    <source>
        <dbReference type="ARBA" id="ARBA00022692"/>
    </source>
</evidence>
<comment type="subcellular location">
    <subcellularLocation>
        <location evidence="1">Membrane</location>
        <topology evidence="1">Single-pass type I membrane protein</topology>
    </subcellularLocation>
</comment>
<dbReference type="EMBL" id="JRKL02000363">
    <property type="protein sequence ID" value="KAF3972099.1"/>
    <property type="molecule type" value="Genomic_DNA"/>
</dbReference>
<keyword evidence="5 8" id="KW-1133">Transmembrane helix</keyword>
<evidence type="ECO:0000256" key="6">
    <source>
        <dbReference type="ARBA" id="ARBA00023136"/>
    </source>
</evidence>
<protein>
    <recommendedName>
        <fullName evidence="10">Wall-associated receptor kinase galacturonan-binding domain-containing protein</fullName>
    </recommendedName>
</protein>
<accession>A0A8J4RQW2</accession>
<feature type="transmembrane region" description="Helical" evidence="8">
    <location>
        <begin position="278"/>
        <end position="296"/>
    </location>
</feature>